<dbReference type="SUPFAM" id="SSF56770">
    <property type="entry name" value="HydA/Nqo6-like"/>
    <property type="match status" value="1"/>
</dbReference>
<name>A0A7V3ZTR9_UNCW3</name>
<protein>
    <submittedName>
        <fullName evidence="3">Oxidoreductase</fullName>
    </submittedName>
</protein>
<evidence type="ECO:0000259" key="2">
    <source>
        <dbReference type="Pfam" id="PF01058"/>
    </source>
</evidence>
<sequence length="326" mass="36859">MKKKFAFYWAASCGGCEIAVLDINEKILEVIKNADILFWPVAIDTKYKDVEALTDNYFDFCFFNGSIRNSEQEHLAKLLRKKSKNLVAFGSCACEGCIPGLANLYKREDILRRAFLETESTKNLKEIIPQKETPYNGEKLVSSEFYSQVFPLDEIVEVDYYLPGCPPPTGLIILAMEKIFNNEELPKKSVLAPAKSLCDTCERNESFPKKMPEIKRMIDIQPDPKICFLTQGIICLGPATRSGCNNLCIKGNAPCSGCLGPLPEVPDQGAKMISALASILLLDEERKNYEDFYKILERELEKIKDPVGTFYMYSLAKAILNKRREK</sequence>
<evidence type="ECO:0000313" key="3">
    <source>
        <dbReference type="EMBL" id="HGK62978.1"/>
    </source>
</evidence>
<dbReference type="EMBL" id="DTDR01000001">
    <property type="protein sequence ID" value="HGK62978.1"/>
    <property type="molecule type" value="Genomic_DNA"/>
</dbReference>
<gene>
    <name evidence="3" type="ORF">ENU74_00025</name>
</gene>
<dbReference type="PANTHER" id="PTHR42845">
    <property type="entry name" value="COENZYME F420-REDUCING HYDROGENASE, GAMMA SUBUNIT"/>
    <property type="match status" value="1"/>
</dbReference>
<feature type="domain" description="NADH:ubiquinone oxidoreductase-like 20kDa subunit" evidence="2">
    <location>
        <begin position="13"/>
        <end position="175"/>
    </location>
</feature>
<dbReference type="InterPro" id="IPR006137">
    <property type="entry name" value="NADH_UbQ_OxRdtase-like_20kDa"/>
</dbReference>
<keyword evidence="1" id="KW-0560">Oxidoreductase</keyword>
<dbReference type="GO" id="GO:0016491">
    <property type="term" value="F:oxidoreductase activity"/>
    <property type="evidence" value="ECO:0007669"/>
    <property type="project" value="UniProtKB-KW"/>
</dbReference>
<reference evidence="3" key="1">
    <citation type="journal article" date="2020" name="mSystems">
        <title>Genome- and Community-Level Interaction Insights into Carbon Utilization and Element Cycling Functions of Hydrothermarchaeota in Hydrothermal Sediment.</title>
        <authorList>
            <person name="Zhou Z."/>
            <person name="Liu Y."/>
            <person name="Xu W."/>
            <person name="Pan J."/>
            <person name="Luo Z.H."/>
            <person name="Li M."/>
        </authorList>
    </citation>
    <scope>NUCLEOTIDE SEQUENCE [LARGE SCALE GENOMIC DNA]</scope>
    <source>
        <strain evidence="3">SpSt-697</strain>
    </source>
</reference>
<organism evidence="3">
    <name type="scientific">candidate division WOR-3 bacterium</name>
    <dbReference type="NCBI Taxonomy" id="2052148"/>
    <lineage>
        <taxon>Bacteria</taxon>
        <taxon>Bacteria division WOR-3</taxon>
    </lineage>
</organism>
<dbReference type="GO" id="GO:0051536">
    <property type="term" value="F:iron-sulfur cluster binding"/>
    <property type="evidence" value="ECO:0007669"/>
    <property type="project" value="InterPro"/>
</dbReference>
<dbReference type="Gene3D" id="3.40.50.700">
    <property type="entry name" value="NADH:ubiquinone oxidoreductase-like, 20kDa subunit"/>
    <property type="match status" value="1"/>
</dbReference>
<dbReference type="Pfam" id="PF01058">
    <property type="entry name" value="Oxidored_q6"/>
    <property type="match status" value="1"/>
</dbReference>
<dbReference type="AlphaFoldDB" id="A0A7V3ZTR9"/>
<accession>A0A7V3ZTR9</accession>
<proteinExistence type="predicted"/>
<dbReference type="InterPro" id="IPR037024">
    <property type="entry name" value="NiFe_Hase_small_N_sf"/>
</dbReference>
<dbReference type="InterPro" id="IPR051349">
    <property type="entry name" value="Hydrogenase_assoc-protein"/>
</dbReference>
<dbReference type="PANTHER" id="PTHR42845:SF2">
    <property type="entry name" value="F420-NON-REDUCING HYDROGENASE VHU SUBUNIT G"/>
    <property type="match status" value="1"/>
</dbReference>
<evidence type="ECO:0000256" key="1">
    <source>
        <dbReference type="ARBA" id="ARBA00023002"/>
    </source>
</evidence>
<comment type="caution">
    <text evidence="3">The sequence shown here is derived from an EMBL/GenBank/DDBJ whole genome shotgun (WGS) entry which is preliminary data.</text>
</comment>